<sequence>MPTAEIIDDIAIDAPKALNLFVLMLKGAHLHEDEEHRARLTSKSMDSEKLFLDSGGGSELHTLQLHIDAHAIYLLNLLLKPEFDPSVQDDILADDMEEGGEGAM</sequence>
<organism evidence="1 2">
    <name type="scientific">Trametes coccinea (strain BRFM310)</name>
    <name type="common">Pycnoporus coccineus</name>
    <dbReference type="NCBI Taxonomy" id="1353009"/>
    <lineage>
        <taxon>Eukaryota</taxon>
        <taxon>Fungi</taxon>
        <taxon>Dikarya</taxon>
        <taxon>Basidiomycota</taxon>
        <taxon>Agaricomycotina</taxon>
        <taxon>Agaricomycetes</taxon>
        <taxon>Polyporales</taxon>
        <taxon>Polyporaceae</taxon>
        <taxon>Trametes</taxon>
    </lineage>
</organism>
<keyword evidence="2" id="KW-1185">Reference proteome</keyword>
<dbReference type="EMBL" id="KZ084120">
    <property type="protein sequence ID" value="OSD00239.1"/>
    <property type="molecule type" value="Genomic_DNA"/>
</dbReference>
<accession>A0A1Y2IGG2</accession>
<dbReference type="Proteomes" id="UP000193067">
    <property type="component" value="Unassembled WGS sequence"/>
</dbReference>
<protein>
    <submittedName>
        <fullName evidence="1">Uncharacterized protein</fullName>
    </submittedName>
</protein>
<reference evidence="1 2" key="1">
    <citation type="journal article" date="2015" name="Biotechnol. Biofuels">
        <title>Enhanced degradation of softwood versus hardwood by the white-rot fungus Pycnoporus coccineus.</title>
        <authorList>
            <person name="Couturier M."/>
            <person name="Navarro D."/>
            <person name="Chevret D."/>
            <person name="Henrissat B."/>
            <person name="Piumi F."/>
            <person name="Ruiz-Duenas F.J."/>
            <person name="Martinez A.T."/>
            <person name="Grigoriev I.V."/>
            <person name="Riley R."/>
            <person name="Lipzen A."/>
            <person name="Berrin J.G."/>
            <person name="Master E.R."/>
            <person name="Rosso M.N."/>
        </authorList>
    </citation>
    <scope>NUCLEOTIDE SEQUENCE [LARGE SCALE GENOMIC DNA]</scope>
    <source>
        <strain evidence="1 2">BRFM310</strain>
    </source>
</reference>
<evidence type="ECO:0000313" key="2">
    <source>
        <dbReference type="Proteomes" id="UP000193067"/>
    </source>
</evidence>
<dbReference type="OrthoDB" id="514777at2759"/>
<dbReference type="STRING" id="1353009.A0A1Y2IGG2"/>
<name>A0A1Y2IGG2_TRAC3</name>
<evidence type="ECO:0000313" key="1">
    <source>
        <dbReference type="EMBL" id="OSD00239.1"/>
    </source>
</evidence>
<proteinExistence type="predicted"/>
<gene>
    <name evidence="1" type="ORF">PYCCODRAFT_1469566</name>
</gene>
<dbReference type="AlphaFoldDB" id="A0A1Y2IGG2"/>